<reference evidence="1" key="1">
    <citation type="journal article" date="2014" name="Nat. Commun.">
        <title>The rainbow trout genome provides novel insights into evolution after whole-genome duplication in vertebrates.</title>
        <authorList>
            <person name="Berthelot C."/>
            <person name="Brunet F."/>
            <person name="Chalopin D."/>
            <person name="Juanchich A."/>
            <person name="Bernard M."/>
            <person name="Noel B."/>
            <person name="Bento P."/>
            <person name="Da Silva C."/>
            <person name="Labadie K."/>
            <person name="Alberti A."/>
            <person name="Aury J.M."/>
            <person name="Louis A."/>
            <person name="Dehais P."/>
            <person name="Bardou P."/>
            <person name="Montfort J."/>
            <person name="Klopp C."/>
            <person name="Cabau C."/>
            <person name="Gaspin C."/>
            <person name="Thorgaard G.H."/>
            <person name="Boussaha M."/>
            <person name="Quillet E."/>
            <person name="Guyomard R."/>
            <person name="Galiana D."/>
            <person name="Bobe J."/>
            <person name="Volff J.N."/>
            <person name="Genet C."/>
            <person name="Wincker P."/>
            <person name="Jaillon O."/>
            <person name="Roest Crollius H."/>
            <person name="Guiguen Y."/>
        </authorList>
    </citation>
    <scope>NUCLEOTIDE SEQUENCE [LARGE SCALE GENOMIC DNA]</scope>
</reference>
<dbReference type="PaxDb" id="8022-A0A060YCR8"/>
<organism evidence="1 2">
    <name type="scientific">Oncorhynchus mykiss</name>
    <name type="common">Rainbow trout</name>
    <name type="synonym">Salmo gairdneri</name>
    <dbReference type="NCBI Taxonomy" id="8022"/>
    <lineage>
        <taxon>Eukaryota</taxon>
        <taxon>Metazoa</taxon>
        <taxon>Chordata</taxon>
        <taxon>Craniata</taxon>
        <taxon>Vertebrata</taxon>
        <taxon>Euteleostomi</taxon>
        <taxon>Actinopterygii</taxon>
        <taxon>Neopterygii</taxon>
        <taxon>Teleostei</taxon>
        <taxon>Protacanthopterygii</taxon>
        <taxon>Salmoniformes</taxon>
        <taxon>Salmonidae</taxon>
        <taxon>Salmoninae</taxon>
        <taxon>Oncorhynchus</taxon>
    </lineage>
</organism>
<evidence type="ECO:0000313" key="1">
    <source>
        <dbReference type="EMBL" id="CDQ89713.1"/>
    </source>
</evidence>
<dbReference type="EMBL" id="FR909759">
    <property type="protein sequence ID" value="CDQ89713.1"/>
    <property type="molecule type" value="Genomic_DNA"/>
</dbReference>
<protein>
    <submittedName>
        <fullName evidence="1">Uncharacterized protein</fullName>
    </submittedName>
</protein>
<accession>A0A060YCR8</accession>
<sequence>MAAQFLENCKSTISDCTRLLLTDRRDGLQPSIARLANMLRSLRWASGHLIDEEMASNLIAVAEKFLQQANYIQQREHNEDGKLLHLYQCFCTACVAKAEIVSFYLSCVKSPVSSQSMNKKTFGWPILLFLNSIW</sequence>
<reference evidence="1" key="2">
    <citation type="submission" date="2014-03" db="EMBL/GenBank/DDBJ databases">
        <authorList>
            <person name="Genoscope - CEA"/>
        </authorList>
    </citation>
    <scope>NUCLEOTIDE SEQUENCE</scope>
</reference>
<proteinExistence type="predicted"/>
<dbReference type="AlphaFoldDB" id="A0A060YCR8"/>
<dbReference type="Proteomes" id="UP000193380">
    <property type="component" value="Unassembled WGS sequence"/>
</dbReference>
<gene>
    <name evidence="1" type="ORF">GSONMT00011375001</name>
</gene>
<name>A0A060YCR8_ONCMY</name>
<evidence type="ECO:0000313" key="2">
    <source>
        <dbReference type="Proteomes" id="UP000193380"/>
    </source>
</evidence>